<keyword evidence="3" id="KW-1185">Reference proteome</keyword>
<feature type="compositionally biased region" description="Low complexity" evidence="1">
    <location>
        <begin position="36"/>
        <end position="45"/>
    </location>
</feature>
<reference evidence="2" key="1">
    <citation type="journal article" date="2023" name="Plant J.">
        <title>The genome of the king protea, Protea cynaroides.</title>
        <authorList>
            <person name="Chang J."/>
            <person name="Duong T.A."/>
            <person name="Schoeman C."/>
            <person name="Ma X."/>
            <person name="Roodt D."/>
            <person name="Barker N."/>
            <person name="Li Z."/>
            <person name="Van de Peer Y."/>
            <person name="Mizrachi E."/>
        </authorList>
    </citation>
    <scope>NUCLEOTIDE SEQUENCE</scope>
    <source>
        <tissue evidence="2">Young leaves</tissue>
    </source>
</reference>
<accession>A0A9Q0R2U6</accession>
<dbReference type="AlphaFoldDB" id="A0A9Q0R2U6"/>
<dbReference type="PANTHER" id="PTHR37248">
    <property type="entry name" value="TRANSLATION INITIATION FACTOR"/>
    <property type="match status" value="1"/>
</dbReference>
<dbReference type="Proteomes" id="UP001141806">
    <property type="component" value="Unassembled WGS sequence"/>
</dbReference>
<name>A0A9Q0R2U6_9MAGN</name>
<evidence type="ECO:0000313" key="2">
    <source>
        <dbReference type="EMBL" id="KAJ4981328.1"/>
    </source>
</evidence>
<dbReference type="OrthoDB" id="1920481at2759"/>
<proteinExistence type="predicted"/>
<sequence>MEGGGRDCTPSSTRNEHGGEQVNIVFSMKKRRAKKNVATASTKAKASTKRAKLLNESHEEHQVKMQEEEVVDHELECQIAATRAIRDLEIERLITGLRLLRSNFSEEQLQTPVLQFFKENYPNLSLVRNEKDGQFEVEWKDKDGNLSRSQTDERNINAFILQQMYMGFPGLVPNIGGFEFPSKAVETNLSDSENVQIPDSVLEEQSDTQILGLQDAFKTPGGNNHRLSVGKIPKTQRLPKQGEMLLSVCGSPLGVYKEDNMEAIHESEEG</sequence>
<feature type="region of interest" description="Disordered" evidence="1">
    <location>
        <begin position="1"/>
        <end position="51"/>
    </location>
</feature>
<protein>
    <submittedName>
        <fullName evidence="2">Uncharacterized protein</fullName>
    </submittedName>
</protein>
<comment type="caution">
    <text evidence="2">The sequence shown here is derived from an EMBL/GenBank/DDBJ whole genome shotgun (WGS) entry which is preliminary data.</text>
</comment>
<gene>
    <name evidence="2" type="ORF">NE237_032165</name>
</gene>
<organism evidence="2 3">
    <name type="scientific">Protea cynaroides</name>
    <dbReference type="NCBI Taxonomy" id="273540"/>
    <lineage>
        <taxon>Eukaryota</taxon>
        <taxon>Viridiplantae</taxon>
        <taxon>Streptophyta</taxon>
        <taxon>Embryophyta</taxon>
        <taxon>Tracheophyta</taxon>
        <taxon>Spermatophyta</taxon>
        <taxon>Magnoliopsida</taxon>
        <taxon>Proteales</taxon>
        <taxon>Proteaceae</taxon>
        <taxon>Protea</taxon>
    </lineage>
</organism>
<dbReference type="EMBL" id="JAMYWD010000001">
    <property type="protein sequence ID" value="KAJ4981328.1"/>
    <property type="molecule type" value="Genomic_DNA"/>
</dbReference>
<dbReference type="PANTHER" id="PTHR37248:SF1">
    <property type="entry name" value="TRANSLATION INITIATION FACTOR"/>
    <property type="match status" value="1"/>
</dbReference>
<evidence type="ECO:0000256" key="1">
    <source>
        <dbReference type="SAM" id="MobiDB-lite"/>
    </source>
</evidence>
<evidence type="ECO:0000313" key="3">
    <source>
        <dbReference type="Proteomes" id="UP001141806"/>
    </source>
</evidence>